<evidence type="ECO:0000256" key="6">
    <source>
        <dbReference type="ARBA" id="ARBA00022989"/>
    </source>
</evidence>
<feature type="transmembrane region" description="Helical" evidence="8">
    <location>
        <begin position="305"/>
        <end position="322"/>
    </location>
</feature>
<dbReference type="PANTHER" id="PTHR33908">
    <property type="entry name" value="MANNOSYLTRANSFERASE YKCB-RELATED"/>
    <property type="match status" value="1"/>
</dbReference>
<evidence type="ECO:0000256" key="8">
    <source>
        <dbReference type="SAM" id="Phobius"/>
    </source>
</evidence>
<dbReference type="AlphaFoldDB" id="A0A2H0B5B8"/>
<evidence type="ECO:0000259" key="9">
    <source>
        <dbReference type="Pfam" id="PF13231"/>
    </source>
</evidence>
<sequence length="431" mass="49872">HLTLPRIYLWDHSIHFIPGNLYYYSAMPQLIELLYIPALLFGNEITAKVIHYLFAILTTLVIVKIGSRFASFKIGLVAGLIFISDLSVAWLSSTAYIDLGRTFFETVSLYYLICWWQDKKKQDLLKSGLILGLAISSKYFALATLSLGLGFVLLNSSKDKLKNILVFCLPAFFVSGFWFVYAYLYTGNPIYPIFTPNLDSSHQSQIGGLYNFAKQFYNLSNDPHDWLSPISPLYLMYLPLIIYIALRNKKIKTWVLYALGTIIIWYLIPRTGGSRFMVPYLPLFALLVSFSVFNLKQKSIRKISIFILFSVILFNLTVRMYVNKKTVPLLLGLQTKQEYLIQNLDFSNAFYDIENKLPSLIDKSEPILIIGGHNLFYFPSIFIHESYYQGQSVNYILTQYKNLPVQYQTDFKLIYQNEKTFSKLYQRKNAN</sequence>
<name>A0A2H0B5B8_9BACT</name>
<evidence type="ECO:0000256" key="2">
    <source>
        <dbReference type="ARBA" id="ARBA00022475"/>
    </source>
</evidence>
<feature type="domain" description="Glycosyltransferase RgtA/B/C/D-like" evidence="9">
    <location>
        <begin position="39"/>
        <end position="171"/>
    </location>
</feature>
<keyword evidence="3" id="KW-0328">Glycosyltransferase</keyword>
<dbReference type="Pfam" id="PF13231">
    <property type="entry name" value="PMT_2"/>
    <property type="match status" value="1"/>
</dbReference>
<dbReference type="EMBL" id="PCSR01000098">
    <property type="protein sequence ID" value="PIP52855.1"/>
    <property type="molecule type" value="Genomic_DNA"/>
</dbReference>
<keyword evidence="6 8" id="KW-1133">Transmembrane helix</keyword>
<feature type="transmembrane region" description="Helical" evidence="8">
    <location>
        <begin position="129"/>
        <end position="152"/>
    </location>
</feature>
<evidence type="ECO:0000256" key="7">
    <source>
        <dbReference type="ARBA" id="ARBA00023136"/>
    </source>
</evidence>
<feature type="transmembrane region" description="Helical" evidence="8">
    <location>
        <begin position="164"/>
        <end position="184"/>
    </location>
</feature>
<accession>A0A2H0B5B8</accession>
<evidence type="ECO:0000256" key="3">
    <source>
        <dbReference type="ARBA" id="ARBA00022676"/>
    </source>
</evidence>
<reference evidence="10 11" key="1">
    <citation type="submission" date="2017-09" db="EMBL/GenBank/DDBJ databases">
        <title>Depth-based differentiation of microbial function through sediment-hosted aquifers and enrichment of novel symbionts in the deep terrestrial subsurface.</title>
        <authorList>
            <person name="Probst A.J."/>
            <person name="Ladd B."/>
            <person name="Jarett J.K."/>
            <person name="Geller-Mcgrath D.E."/>
            <person name="Sieber C.M."/>
            <person name="Emerson J.B."/>
            <person name="Anantharaman K."/>
            <person name="Thomas B.C."/>
            <person name="Malmstrom R."/>
            <person name="Stieglmeier M."/>
            <person name="Klingl A."/>
            <person name="Woyke T."/>
            <person name="Ryan C.M."/>
            <person name="Banfield J.F."/>
        </authorList>
    </citation>
    <scope>NUCLEOTIDE SEQUENCE [LARGE SCALE GENOMIC DNA]</scope>
    <source>
        <strain evidence="10">CG23_combo_of_CG06-09_8_20_14_all_34_8</strain>
    </source>
</reference>
<dbReference type="GO" id="GO:0009103">
    <property type="term" value="P:lipopolysaccharide biosynthetic process"/>
    <property type="evidence" value="ECO:0007669"/>
    <property type="project" value="UniProtKB-ARBA"/>
</dbReference>
<dbReference type="InterPro" id="IPR038731">
    <property type="entry name" value="RgtA/B/C-like"/>
</dbReference>
<protein>
    <recommendedName>
        <fullName evidence="9">Glycosyltransferase RgtA/B/C/D-like domain-containing protein</fullName>
    </recommendedName>
</protein>
<evidence type="ECO:0000256" key="4">
    <source>
        <dbReference type="ARBA" id="ARBA00022679"/>
    </source>
</evidence>
<feature type="non-terminal residue" evidence="10">
    <location>
        <position position="1"/>
    </location>
</feature>
<dbReference type="GO" id="GO:0005886">
    <property type="term" value="C:plasma membrane"/>
    <property type="evidence" value="ECO:0007669"/>
    <property type="project" value="UniProtKB-SubCell"/>
</dbReference>
<keyword evidence="5 8" id="KW-0812">Transmembrane</keyword>
<evidence type="ECO:0000256" key="5">
    <source>
        <dbReference type="ARBA" id="ARBA00022692"/>
    </source>
</evidence>
<evidence type="ECO:0000256" key="1">
    <source>
        <dbReference type="ARBA" id="ARBA00004651"/>
    </source>
</evidence>
<feature type="transmembrane region" description="Helical" evidence="8">
    <location>
        <begin position="226"/>
        <end position="246"/>
    </location>
</feature>
<dbReference type="PANTHER" id="PTHR33908:SF11">
    <property type="entry name" value="MEMBRANE PROTEIN"/>
    <property type="match status" value="1"/>
</dbReference>
<dbReference type="Proteomes" id="UP000229459">
    <property type="component" value="Unassembled WGS sequence"/>
</dbReference>
<feature type="transmembrane region" description="Helical" evidence="8">
    <location>
        <begin position="74"/>
        <end position="97"/>
    </location>
</feature>
<dbReference type="InterPro" id="IPR050297">
    <property type="entry name" value="LipidA_mod_glycosyltrf_83"/>
</dbReference>
<comment type="subcellular location">
    <subcellularLocation>
        <location evidence="1">Cell membrane</location>
        <topology evidence="1">Multi-pass membrane protein</topology>
    </subcellularLocation>
</comment>
<feature type="transmembrane region" description="Helical" evidence="8">
    <location>
        <begin position="253"/>
        <end position="268"/>
    </location>
</feature>
<proteinExistence type="predicted"/>
<dbReference type="GO" id="GO:0016763">
    <property type="term" value="F:pentosyltransferase activity"/>
    <property type="evidence" value="ECO:0007669"/>
    <property type="project" value="TreeGrafter"/>
</dbReference>
<feature type="transmembrane region" description="Helical" evidence="8">
    <location>
        <begin position="274"/>
        <end position="293"/>
    </location>
</feature>
<evidence type="ECO:0000313" key="10">
    <source>
        <dbReference type="EMBL" id="PIP52855.1"/>
    </source>
</evidence>
<feature type="transmembrane region" description="Helical" evidence="8">
    <location>
        <begin position="21"/>
        <end position="43"/>
    </location>
</feature>
<evidence type="ECO:0000313" key="11">
    <source>
        <dbReference type="Proteomes" id="UP000229459"/>
    </source>
</evidence>
<gene>
    <name evidence="10" type="ORF">COX08_04065</name>
</gene>
<feature type="transmembrane region" description="Helical" evidence="8">
    <location>
        <begin position="49"/>
        <end position="67"/>
    </location>
</feature>
<keyword evidence="7 8" id="KW-0472">Membrane</keyword>
<comment type="caution">
    <text evidence="10">The sequence shown here is derived from an EMBL/GenBank/DDBJ whole genome shotgun (WGS) entry which is preliminary data.</text>
</comment>
<organism evidence="10 11">
    <name type="scientific">Candidatus Beckwithbacteria bacterium CG23_combo_of_CG06-09_8_20_14_all_34_8</name>
    <dbReference type="NCBI Taxonomy" id="1974497"/>
    <lineage>
        <taxon>Bacteria</taxon>
        <taxon>Candidatus Beckwithiibacteriota</taxon>
    </lineage>
</organism>
<keyword evidence="2" id="KW-1003">Cell membrane</keyword>
<keyword evidence="4" id="KW-0808">Transferase</keyword>